<dbReference type="SUPFAM" id="SSF57667">
    <property type="entry name" value="beta-beta-alpha zinc fingers"/>
    <property type="match status" value="1"/>
</dbReference>
<dbReference type="GO" id="GO:0008270">
    <property type="term" value="F:zinc ion binding"/>
    <property type="evidence" value="ECO:0007669"/>
    <property type="project" value="InterPro"/>
</dbReference>
<dbReference type="PROSITE" id="PS00028">
    <property type="entry name" value="ZINC_FINGER_C2H2_1"/>
    <property type="match status" value="1"/>
</dbReference>
<protein>
    <recommendedName>
        <fullName evidence="2">C2H2-type domain-containing protein</fullName>
    </recommendedName>
</protein>
<dbReference type="SMART" id="SM00451">
    <property type="entry name" value="ZnF_U1"/>
    <property type="match status" value="4"/>
</dbReference>
<evidence type="ECO:0000313" key="3">
    <source>
        <dbReference type="EMBL" id="JAS81140.1"/>
    </source>
</evidence>
<evidence type="ECO:0000256" key="1">
    <source>
        <dbReference type="SAM" id="MobiDB-lite"/>
    </source>
</evidence>
<dbReference type="InterPro" id="IPR036236">
    <property type="entry name" value="Znf_C2H2_sf"/>
</dbReference>
<feature type="domain" description="C2H2-type" evidence="2">
    <location>
        <begin position="897"/>
        <end position="919"/>
    </location>
</feature>
<feature type="compositionally biased region" description="Basic and acidic residues" evidence="1">
    <location>
        <begin position="975"/>
        <end position="984"/>
    </location>
</feature>
<feature type="region of interest" description="Disordered" evidence="1">
    <location>
        <begin position="843"/>
        <end position="869"/>
    </location>
</feature>
<feature type="compositionally biased region" description="Basic and acidic residues" evidence="1">
    <location>
        <begin position="22"/>
        <end position="31"/>
    </location>
</feature>
<accession>A0A1B6I2L7</accession>
<dbReference type="SMART" id="SM00355">
    <property type="entry name" value="ZnF_C2H2"/>
    <property type="match status" value="5"/>
</dbReference>
<feature type="non-terminal residue" evidence="3">
    <location>
        <position position="1001"/>
    </location>
</feature>
<dbReference type="GO" id="GO:0003676">
    <property type="term" value="F:nucleic acid binding"/>
    <property type="evidence" value="ECO:0007669"/>
    <property type="project" value="InterPro"/>
</dbReference>
<dbReference type="InterPro" id="IPR013087">
    <property type="entry name" value="Znf_C2H2_type"/>
</dbReference>
<feature type="compositionally biased region" description="Acidic residues" evidence="1">
    <location>
        <begin position="988"/>
        <end position="1001"/>
    </location>
</feature>
<gene>
    <name evidence="3" type="ORF">g.35731</name>
</gene>
<proteinExistence type="predicted"/>
<evidence type="ECO:0000259" key="2">
    <source>
        <dbReference type="PROSITE" id="PS00028"/>
    </source>
</evidence>
<dbReference type="AlphaFoldDB" id="A0A1B6I2L7"/>
<sequence length="1001" mass="113166">MGQNESRKVGRPTTPFSGAQERNSRMSDLVHTRPNPQIISMCPSDKGIKIQTHDNPVPNKPKEFSIAQPSSTMTSSDSGETFHKPLFSANDMNKKKDGASSNQMLASTLKSSFCEKPKNIEIASFNIEDSVNSLDSITEHLHITDSSPKQYKEGELHNLPSSNQAPNYSNFPDQVAKDIYHVASKRNDQLNFNATSERRFLSSKLNADVSKFKKELNKEKDQFHSKERFCISPTNNVVDDSINEISKNKTDQAIDISEVSCLPSSLSKISHKNKGSSNLSMANPSFFDSNLLLPIKMSTNSGNLHETNKANIENETENVNNQPTLNIKSNSTDSHTKFQKNINCTLKDSQGRIDTSKKNLRSNYKKCTVSYPLKHIEKLANNVCSLSPQKGEKTIHISNKSLNEGTDSSQQISLHGINPNRYFSLQECIYEMANFDTENKEMIPSLQQSLLINLQTINSFISVIKTFPSLNKVLIKEIDSLKENISLFSGDKFSKNMDDYSASIFHMETTPSIIAEAIESGDSRTAFNITDMRMTTDILDGDTDSKDLAVENVRFFSKNTSFEHLSEEVNNFNSEKRDYRSEKLLRESQYQGNKKEQLGLSDTNDDVIKKSALPQKYEGVLNIVYDSFKKNLVLDVSLYICRLCDDLANNEEDANSHLSSENHTKCHLEDAKWHICSSCCLNIFGTDEHFKEHCSTLQHNAVFNLKNPHSEKLSPENDAQKSGDTFDCASVCSSRSNMSIKEEHKRLKPHEILLAIAKDSLNKKNGSSLGLYCQICNKYTIYSGSSIEDHFKTDKHISKLNGSKNCSLRFCKTCNVDLFGDRWIWEEHIKMQLHLELSSLGEKRDNTDQERDESEVDKTNESTELSNEEGPHFDLMKAIIRKHIDDEPTDTIFGFYCHTCEAYFLDEHNWKSHIMSASHFNRINSSECLGKQLCHECKVCNIIFIGDGHVFSSHMKTVVHQAINRLKQRGNPVQTKKENFHSVSEDGSSLEDTDDSEDENA</sequence>
<dbReference type="EMBL" id="GECU01026566">
    <property type="protein sequence ID" value="JAS81140.1"/>
    <property type="molecule type" value="Transcribed_RNA"/>
</dbReference>
<dbReference type="InterPro" id="IPR003604">
    <property type="entry name" value="Matrin/U1-like-C_Znf_C2H2"/>
</dbReference>
<reference evidence="3" key="1">
    <citation type="submission" date="2015-11" db="EMBL/GenBank/DDBJ databases">
        <title>De novo transcriptome assembly of four potential Pierce s Disease insect vectors from Arizona vineyards.</title>
        <authorList>
            <person name="Tassone E.E."/>
        </authorList>
    </citation>
    <scope>NUCLEOTIDE SEQUENCE</scope>
</reference>
<feature type="region of interest" description="Disordered" evidence="1">
    <location>
        <begin position="969"/>
        <end position="1001"/>
    </location>
</feature>
<name>A0A1B6I2L7_9HEMI</name>
<feature type="region of interest" description="Disordered" evidence="1">
    <location>
        <begin position="1"/>
        <end position="36"/>
    </location>
</feature>
<organism evidence="3">
    <name type="scientific">Homalodisca liturata</name>
    <dbReference type="NCBI Taxonomy" id="320908"/>
    <lineage>
        <taxon>Eukaryota</taxon>
        <taxon>Metazoa</taxon>
        <taxon>Ecdysozoa</taxon>
        <taxon>Arthropoda</taxon>
        <taxon>Hexapoda</taxon>
        <taxon>Insecta</taxon>
        <taxon>Pterygota</taxon>
        <taxon>Neoptera</taxon>
        <taxon>Paraneoptera</taxon>
        <taxon>Hemiptera</taxon>
        <taxon>Auchenorrhyncha</taxon>
        <taxon>Membracoidea</taxon>
        <taxon>Cicadellidae</taxon>
        <taxon>Cicadellinae</taxon>
        <taxon>Proconiini</taxon>
        <taxon>Homalodisca</taxon>
    </lineage>
</organism>